<name>A0A1H0NY70_SELRU</name>
<evidence type="ECO:0000313" key="2">
    <source>
        <dbReference type="EMBL" id="SDO97579.1"/>
    </source>
</evidence>
<dbReference type="RefSeq" id="WP_074571389.1">
    <property type="nucleotide sequence ID" value="NZ_FNJQ01000004.1"/>
</dbReference>
<accession>A0A1H0NY70</accession>
<evidence type="ECO:0000256" key="1">
    <source>
        <dbReference type="SAM" id="Phobius"/>
    </source>
</evidence>
<sequence length="305" mass="36270">MNEKSIFHIQNDEFILRCLRTQSQMYSKAKKYNIYEAVLTFILPVCAVFINLINILREYSDYINCMAFLFIVITYFIANKSIQMKTQAAMIQQYIDSSLYNRVLMDDKNVFKISDLNKNNIALLIAKYGNDDTDDFRNWYADYSMFPAEMQIFYCQKDNIYWDGWLRKKLYVAIAIGMFLALALLLLISCYYSMYLINLLNICSAIAVFRFIWPVFMKLHKDVSRMDEIGDYIKHIEMQLQNNNVNDLLVELTMLQVKIMEHRKNAVLVPDFIHKIFKSKIQEDIERRIKFNKLMSDFENNQISK</sequence>
<keyword evidence="1" id="KW-0812">Transmembrane</keyword>
<gene>
    <name evidence="2" type="ORF">SAMN05216366_10429</name>
</gene>
<dbReference type="AlphaFoldDB" id="A0A1H0NY70"/>
<feature type="transmembrane region" description="Helical" evidence="1">
    <location>
        <begin position="170"/>
        <end position="189"/>
    </location>
</feature>
<proteinExistence type="predicted"/>
<reference evidence="2 3" key="1">
    <citation type="submission" date="2016-10" db="EMBL/GenBank/DDBJ databases">
        <authorList>
            <person name="de Groot N.N."/>
        </authorList>
    </citation>
    <scope>NUCLEOTIDE SEQUENCE [LARGE SCALE GENOMIC DNA]</scope>
    <source>
        <strain evidence="2 3">S137</strain>
    </source>
</reference>
<dbReference type="EMBL" id="FNJQ01000004">
    <property type="protein sequence ID" value="SDO97579.1"/>
    <property type="molecule type" value="Genomic_DNA"/>
</dbReference>
<keyword evidence="1" id="KW-1133">Transmembrane helix</keyword>
<feature type="transmembrane region" description="Helical" evidence="1">
    <location>
        <begin position="59"/>
        <end position="78"/>
    </location>
</feature>
<evidence type="ECO:0000313" key="3">
    <source>
        <dbReference type="Proteomes" id="UP000182412"/>
    </source>
</evidence>
<dbReference type="Pfam" id="PF18159">
    <property type="entry name" value="S_4TM"/>
    <property type="match status" value="1"/>
</dbReference>
<feature type="transmembrane region" description="Helical" evidence="1">
    <location>
        <begin position="195"/>
        <end position="216"/>
    </location>
</feature>
<keyword evidence="1" id="KW-0472">Membrane</keyword>
<feature type="transmembrane region" description="Helical" evidence="1">
    <location>
        <begin position="34"/>
        <end position="53"/>
    </location>
</feature>
<dbReference type="Proteomes" id="UP000182412">
    <property type="component" value="Unassembled WGS sequence"/>
</dbReference>
<organism evidence="2 3">
    <name type="scientific">Selenomonas ruminantium</name>
    <dbReference type="NCBI Taxonomy" id="971"/>
    <lineage>
        <taxon>Bacteria</taxon>
        <taxon>Bacillati</taxon>
        <taxon>Bacillota</taxon>
        <taxon>Negativicutes</taxon>
        <taxon>Selenomonadales</taxon>
        <taxon>Selenomonadaceae</taxon>
        <taxon>Selenomonas</taxon>
    </lineage>
</organism>
<dbReference type="OrthoDB" id="2943409at2"/>
<protein>
    <submittedName>
        <fullName evidence="2">Uncharacterized protein</fullName>
    </submittedName>
</protein>
<dbReference type="InterPro" id="IPR049920">
    <property type="entry name" value="IK1_05631-like"/>
</dbReference>